<evidence type="ECO:0008006" key="3">
    <source>
        <dbReference type="Google" id="ProtNLM"/>
    </source>
</evidence>
<dbReference type="AlphaFoldDB" id="A0A9X1ZPK2"/>
<organism evidence="1 2">
    <name type="scientific">Shewanella pneumatophori</name>
    <dbReference type="NCBI Taxonomy" id="314092"/>
    <lineage>
        <taxon>Bacteria</taxon>
        <taxon>Pseudomonadati</taxon>
        <taxon>Pseudomonadota</taxon>
        <taxon>Gammaproteobacteria</taxon>
        <taxon>Alteromonadales</taxon>
        <taxon>Shewanellaceae</taxon>
        <taxon>Shewanella</taxon>
    </lineage>
</organism>
<evidence type="ECO:0000313" key="1">
    <source>
        <dbReference type="EMBL" id="MCL1139641.1"/>
    </source>
</evidence>
<evidence type="ECO:0000313" key="2">
    <source>
        <dbReference type="Proteomes" id="UP001139293"/>
    </source>
</evidence>
<gene>
    <name evidence="1" type="ORF">L2740_13915</name>
</gene>
<reference evidence="1" key="1">
    <citation type="submission" date="2022-01" db="EMBL/GenBank/DDBJ databases">
        <title>Whole genome-based taxonomy of the Shewanellaceae.</title>
        <authorList>
            <person name="Martin-Rodriguez A.J."/>
        </authorList>
    </citation>
    <scope>NUCLEOTIDE SEQUENCE</scope>
    <source>
        <strain evidence="1">KCTC 23973</strain>
    </source>
</reference>
<proteinExistence type="predicted"/>
<sequence>MDLTPLHQLNDELDALLDKLNLVPAEDESTDELVLYLQELVGKRQSLLVNAFENATAADAVELKKQITLSQSFEAKANMIKAHRQSLLHAGRKSKRQLNMYKTIDSNR</sequence>
<dbReference type="RefSeq" id="WP_248950753.1">
    <property type="nucleotide sequence ID" value="NZ_JAKILB010000008.1"/>
</dbReference>
<dbReference type="EMBL" id="JAKILB010000008">
    <property type="protein sequence ID" value="MCL1139641.1"/>
    <property type="molecule type" value="Genomic_DNA"/>
</dbReference>
<dbReference type="Proteomes" id="UP001139293">
    <property type="component" value="Unassembled WGS sequence"/>
</dbReference>
<name>A0A9X1ZPK2_9GAMM</name>
<comment type="caution">
    <text evidence="1">The sequence shown here is derived from an EMBL/GenBank/DDBJ whole genome shotgun (WGS) entry which is preliminary data.</text>
</comment>
<keyword evidence="2" id="KW-1185">Reference proteome</keyword>
<protein>
    <recommendedName>
        <fullName evidence="3">Flagella biosynthesis chaperone for FliD, FliT</fullName>
    </recommendedName>
</protein>
<accession>A0A9X1ZPK2</accession>